<evidence type="ECO:0000313" key="2">
    <source>
        <dbReference type="EMBL" id="AWW33042.1"/>
    </source>
</evidence>
<dbReference type="PANTHER" id="PTHR43852:SF2">
    <property type="entry name" value="PROTEIN ADENYLYLTRANSFERASE MNTA"/>
    <property type="match status" value="1"/>
</dbReference>
<dbReference type="Proteomes" id="UP000248688">
    <property type="component" value="Chromosome"/>
</dbReference>
<gene>
    <name evidence="2" type="ORF">DN752_04300</name>
</gene>
<dbReference type="InterPro" id="IPR052930">
    <property type="entry name" value="TA_antitoxin_MntA"/>
</dbReference>
<dbReference type="Pfam" id="PF18765">
    <property type="entry name" value="Polbeta"/>
    <property type="match status" value="1"/>
</dbReference>
<dbReference type="AlphaFoldDB" id="A0A2Z4IPP2"/>
<dbReference type="PANTHER" id="PTHR43852">
    <property type="entry name" value="NUCLEOTIDYLTRANSFERASE"/>
    <property type="match status" value="1"/>
</dbReference>
<feature type="domain" description="Polymerase beta nucleotidyltransferase" evidence="1">
    <location>
        <begin position="9"/>
        <end position="99"/>
    </location>
</feature>
<accession>A0A2Z4IPP2</accession>
<protein>
    <recommendedName>
        <fullName evidence="1">Polymerase beta nucleotidyltransferase domain-containing protein</fullName>
    </recommendedName>
</protein>
<organism evidence="2 3">
    <name type="scientific">Echinicola strongylocentroti</name>
    <dbReference type="NCBI Taxonomy" id="1795355"/>
    <lineage>
        <taxon>Bacteria</taxon>
        <taxon>Pseudomonadati</taxon>
        <taxon>Bacteroidota</taxon>
        <taxon>Cytophagia</taxon>
        <taxon>Cytophagales</taxon>
        <taxon>Cyclobacteriaceae</taxon>
        <taxon>Echinicola</taxon>
    </lineage>
</organism>
<sequence length="101" mass="11439">MELVQNKLEEIITACKQHHVESISLFGSAAKNALHENSDIDLLVVFSDDIDVLEYADNYFSLLDKLQEILNRKVDLVSSKSIKNPVLKNEVYKSKVDLYAA</sequence>
<dbReference type="InterPro" id="IPR041633">
    <property type="entry name" value="Polbeta"/>
</dbReference>
<dbReference type="CDD" id="cd05403">
    <property type="entry name" value="NT_KNTase_like"/>
    <property type="match status" value="1"/>
</dbReference>
<reference evidence="2 3" key="1">
    <citation type="submission" date="2018-06" db="EMBL/GenBank/DDBJ databases">
        <title>Echinicola strongylocentroti sp. nov., isolated from a sea urchin Strongylocentrotus intermedius.</title>
        <authorList>
            <person name="Bae S.S."/>
        </authorList>
    </citation>
    <scope>NUCLEOTIDE SEQUENCE [LARGE SCALE GENOMIC DNA]</scope>
    <source>
        <strain evidence="2 3">MEBiC08714</strain>
    </source>
</reference>
<proteinExistence type="predicted"/>
<dbReference type="EMBL" id="CP030041">
    <property type="protein sequence ID" value="AWW33042.1"/>
    <property type="molecule type" value="Genomic_DNA"/>
</dbReference>
<dbReference type="KEGG" id="est:DN752_04300"/>
<dbReference type="OrthoDB" id="9793933at2"/>
<dbReference type="SUPFAM" id="SSF81301">
    <property type="entry name" value="Nucleotidyltransferase"/>
    <property type="match status" value="1"/>
</dbReference>
<evidence type="ECO:0000313" key="3">
    <source>
        <dbReference type="Proteomes" id="UP000248688"/>
    </source>
</evidence>
<keyword evidence="3" id="KW-1185">Reference proteome</keyword>
<evidence type="ECO:0000259" key="1">
    <source>
        <dbReference type="Pfam" id="PF18765"/>
    </source>
</evidence>
<dbReference type="InterPro" id="IPR043519">
    <property type="entry name" value="NT_sf"/>
</dbReference>
<name>A0A2Z4IPP2_9BACT</name>
<dbReference type="Gene3D" id="3.30.460.10">
    <property type="entry name" value="Beta Polymerase, domain 2"/>
    <property type="match status" value="1"/>
</dbReference>